<reference evidence="6" key="1">
    <citation type="submission" date="2021-01" db="EMBL/GenBank/DDBJ databases">
        <authorList>
            <person name="Li R."/>
            <person name="Bekaert M."/>
        </authorList>
    </citation>
    <scope>NUCLEOTIDE SEQUENCE</scope>
    <source>
        <strain evidence="6">Farmed</strain>
    </source>
</reference>
<evidence type="ECO:0000256" key="2">
    <source>
        <dbReference type="ARBA" id="ARBA00013578"/>
    </source>
</evidence>
<feature type="region of interest" description="Disordered" evidence="5">
    <location>
        <begin position="87"/>
        <end position="144"/>
    </location>
</feature>
<feature type="compositionally biased region" description="Low complexity" evidence="5">
    <location>
        <begin position="92"/>
        <end position="137"/>
    </location>
</feature>
<keyword evidence="7" id="KW-1185">Reference proteome</keyword>
<comment type="caution">
    <text evidence="6">The sequence shown here is derived from an EMBL/GenBank/DDBJ whole genome shotgun (WGS) entry which is preliminary data.</text>
</comment>
<evidence type="ECO:0000313" key="7">
    <source>
        <dbReference type="Proteomes" id="UP000597762"/>
    </source>
</evidence>
<protein>
    <recommendedName>
        <fullName evidence="2">WASH complex subunit 3</fullName>
    </recommendedName>
    <alternativeName>
        <fullName evidence="4">Coiled-coil domain-containing protein 53</fullName>
    </alternativeName>
</protein>
<feature type="compositionally biased region" description="Low complexity" evidence="5">
    <location>
        <begin position="175"/>
        <end position="188"/>
    </location>
</feature>
<dbReference type="EMBL" id="CAHIKZ030000668">
    <property type="protein sequence ID" value="CAE1232352.1"/>
    <property type="molecule type" value="Genomic_DNA"/>
</dbReference>
<sequence>MDADGLPLVGPGIDYTKCEAIYQKRTLAFLNHFVTHTVRFLNKFSGVCEEKLESLSYRIQRLEIMMNILEAKLSSIPGLENVTVPTTDSSIASQSPAGTSQSSAAAPAAAAQESETSTPKSEPTTPGTAATTPSASSEKPKVTVSQDPKYAKYFKMLSVGVPEPAVKLKMQQEGLDPNLLNNPNAPVPDSGSNKQDKTEDDFSDSMSSEDNSDDDDDDFSN</sequence>
<comment type="similarity">
    <text evidence="1">Belongs to the CCDC53 family.</text>
</comment>
<dbReference type="OrthoDB" id="268027at2759"/>
<evidence type="ECO:0000256" key="3">
    <source>
        <dbReference type="ARBA" id="ARBA00023054"/>
    </source>
</evidence>
<evidence type="ECO:0000256" key="1">
    <source>
        <dbReference type="ARBA" id="ARBA00006290"/>
    </source>
</evidence>
<dbReference type="Proteomes" id="UP000597762">
    <property type="component" value="Unassembled WGS sequence"/>
</dbReference>
<evidence type="ECO:0000313" key="6">
    <source>
        <dbReference type="EMBL" id="CAE1232352.1"/>
    </source>
</evidence>
<keyword evidence="3" id="KW-0175">Coiled coil</keyword>
<gene>
    <name evidence="6" type="ORF">SPHA_18513</name>
</gene>
<dbReference type="Pfam" id="PF10152">
    <property type="entry name" value="CCDC53"/>
    <property type="match status" value="1"/>
</dbReference>
<dbReference type="PANTHER" id="PTHR13015:SF0">
    <property type="entry name" value="WASH COMPLEX SUBUNIT 3"/>
    <property type="match status" value="1"/>
</dbReference>
<organism evidence="6 7">
    <name type="scientific">Acanthosepion pharaonis</name>
    <name type="common">Pharaoh cuttlefish</name>
    <name type="synonym">Sepia pharaonis</name>
    <dbReference type="NCBI Taxonomy" id="158019"/>
    <lineage>
        <taxon>Eukaryota</taxon>
        <taxon>Metazoa</taxon>
        <taxon>Spiralia</taxon>
        <taxon>Lophotrochozoa</taxon>
        <taxon>Mollusca</taxon>
        <taxon>Cephalopoda</taxon>
        <taxon>Coleoidea</taxon>
        <taxon>Decapodiformes</taxon>
        <taxon>Sepiida</taxon>
        <taxon>Sepiina</taxon>
        <taxon>Sepiidae</taxon>
        <taxon>Acanthosepion</taxon>
    </lineage>
</organism>
<evidence type="ECO:0000256" key="4">
    <source>
        <dbReference type="ARBA" id="ARBA00030721"/>
    </source>
</evidence>
<name>A0A812BKS1_ACAPH</name>
<evidence type="ECO:0000256" key="5">
    <source>
        <dbReference type="SAM" id="MobiDB-lite"/>
    </source>
</evidence>
<dbReference type="AlphaFoldDB" id="A0A812BKS1"/>
<dbReference type="GO" id="GO:0071203">
    <property type="term" value="C:WASH complex"/>
    <property type="evidence" value="ECO:0007669"/>
    <property type="project" value="InterPro"/>
</dbReference>
<feature type="region of interest" description="Disordered" evidence="5">
    <location>
        <begin position="169"/>
        <end position="221"/>
    </location>
</feature>
<dbReference type="Gene3D" id="1.20.5.110">
    <property type="match status" value="1"/>
</dbReference>
<dbReference type="InterPro" id="IPR019309">
    <property type="entry name" value="WASHC3"/>
</dbReference>
<accession>A0A812BKS1</accession>
<feature type="compositionally biased region" description="Acidic residues" evidence="5">
    <location>
        <begin position="210"/>
        <end position="221"/>
    </location>
</feature>
<dbReference type="GO" id="GO:0006887">
    <property type="term" value="P:exocytosis"/>
    <property type="evidence" value="ECO:0007669"/>
    <property type="project" value="TreeGrafter"/>
</dbReference>
<proteinExistence type="inferred from homology"/>
<dbReference type="FunFam" id="1.20.5.110:FF:000025">
    <property type="entry name" value="Putative WASH complex subunit CCDC53"/>
    <property type="match status" value="1"/>
</dbReference>
<dbReference type="PANTHER" id="PTHR13015">
    <property type="entry name" value="PROTEIN AD-016-RELATED"/>
    <property type="match status" value="1"/>
</dbReference>
<dbReference type="GO" id="GO:0030041">
    <property type="term" value="P:actin filament polymerization"/>
    <property type="evidence" value="ECO:0007669"/>
    <property type="project" value="TreeGrafter"/>
</dbReference>